<feature type="chain" id="PRO_5041905207" evidence="2">
    <location>
        <begin position="21"/>
        <end position="462"/>
    </location>
</feature>
<dbReference type="RefSeq" id="WP_309489847.1">
    <property type="nucleotide sequence ID" value="NZ_JAENIG010000005.1"/>
</dbReference>
<accession>A0AAE2SE47</accession>
<dbReference type="CDD" id="cd00051">
    <property type="entry name" value="EFh"/>
    <property type="match status" value="1"/>
</dbReference>
<sequence>MKLPMFYLALALISSLSAQTSPSRSQSAGHASSLLKSGKIPDLTAVTDQGKPVKLRELCAGKFTVLASGCLTCPEFHKSYPEIEAARADYASDKVQFYYFYKSLRHPELGGYVDAQNIKERLLQLAEARKKLATQTPWLADTMDDSLRIGLGANSQSVYLISPEGEILYANGKIKRADLRNALTKALGAPEKTTLAADLKLPRLQRPPRLVNEDSKLGVKRPEGLTILKITPADPEKTYYVKLRAEGDDALIKTGTGRLFLGFYPDPIHDACWNNLTQPMRYQLTLPEGMTATPAEASAQVGHGDKDSQPRQFWVDIKSNGTPGPIELKLDYFGCTPDMCMALTHGYTIELKDQNRGSRTYGMNRGGPRASKGTRGSGKRETAKRESPRDGAGQITQMDTNKDGSVSYQELLASARAKRGDQVKPERVKSRFDSIDTNKDGKVTPEEFSQAPRGGNRPQASQ</sequence>
<proteinExistence type="predicted"/>
<comment type="caution">
    <text evidence="5">The sequence shown here is derived from an EMBL/GenBank/DDBJ whole genome shotgun (WGS) entry which is preliminary data.</text>
</comment>
<dbReference type="SUPFAM" id="SSF52833">
    <property type="entry name" value="Thioredoxin-like"/>
    <property type="match status" value="1"/>
</dbReference>
<evidence type="ECO:0000313" key="5">
    <source>
        <dbReference type="EMBL" id="MBK1855234.1"/>
    </source>
</evidence>
<dbReference type="Proteomes" id="UP000634206">
    <property type="component" value="Unassembled WGS sequence"/>
</dbReference>
<evidence type="ECO:0000256" key="2">
    <source>
        <dbReference type="SAM" id="SignalP"/>
    </source>
</evidence>
<evidence type="ECO:0000259" key="3">
    <source>
        <dbReference type="PROSITE" id="PS50222"/>
    </source>
</evidence>
<reference evidence="5" key="1">
    <citation type="submission" date="2021-01" db="EMBL/GenBank/DDBJ databases">
        <title>Modified the classification status of verrucomicrobia.</title>
        <authorList>
            <person name="Feng X."/>
        </authorList>
    </citation>
    <scope>NUCLEOTIDE SEQUENCE</scope>
    <source>
        <strain evidence="5">5K15</strain>
    </source>
</reference>
<evidence type="ECO:0000313" key="6">
    <source>
        <dbReference type="Proteomes" id="UP000634206"/>
    </source>
</evidence>
<dbReference type="EMBL" id="JAENIG010000005">
    <property type="protein sequence ID" value="MBK1855234.1"/>
    <property type="molecule type" value="Genomic_DNA"/>
</dbReference>
<feature type="domain" description="EF-hand" evidence="3">
    <location>
        <begin position="423"/>
        <end position="458"/>
    </location>
</feature>
<dbReference type="InterPro" id="IPR002048">
    <property type="entry name" value="EF_hand_dom"/>
</dbReference>
<feature type="compositionally biased region" description="Polar residues" evidence="1">
    <location>
        <begin position="394"/>
        <end position="408"/>
    </location>
</feature>
<dbReference type="GO" id="GO:0005509">
    <property type="term" value="F:calcium ion binding"/>
    <property type="evidence" value="ECO:0007669"/>
    <property type="project" value="InterPro"/>
</dbReference>
<keyword evidence="2" id="KW-0732">Signal</keyword>
<dbReference type="InterPro" id="IPR018247">
    <property type="entry name" value="EF_Hand_1_Ca_BS"/>
</dbReference>
<dbReference type="SUPFAM" id="SSF47473">
    <property type="entry name" value="EF-hand"/>
    <property type="match status" value="1"/>
</dbReference>
<gene>
    <name evidence="5" type="ORF">JIN83_09715</name>
</gene>
<dbReference type="PROSITE" id="PS51352">
    <property type="entry name" value="THIOREDOXIN_2"/>
    <property type="match status" value="1"/>
</dbReference>
<dbReference type="InterPro" id="IPR036249">
    <property type="entry name" value="Thioredoxin-like_sf"/>
</dbReference>
<dbReference type="Gene3D" id="3.40.30.10">
    <property type="entry name" value="Glutaredoxin"/>
    <property type="match status" value="1"/>
</dbReference>
<feature type="signal peptide" evidence="2">
    <location>
        <begin position="1"/>
        <end position="20"/>
    </location>
</feature>
<evidence type="ECO:0000256" key="1">
    <source>
        <dbReference type="SAM" id="MobiDB-lite"/>
    </source>
</evidence>
<dbReference type="PROSITE" id="PS00018">
    <property type="entry name" value="EF_HAND_1"/>
    <property type="match status" value="2"/>
</dbReference>
<keyword evidence="6" id="KW-1185">Reference proteome</keyword>
<feature type="region of interest" description="Disordered" evidence="1">
    <location>
        <begin position="356"/>
        <end position="462"/>
    </location>
</feature>
<protein>
    <submittedName>
        <fullName evidence="5">EF-hand domain-containing protein</fullName>
    </submittedName>
</protein>
<dbReference type="InterPro" id="IPR011992">
    <property type="entry name" value="EF-hand-dom_pair"/>
</dbReference>
<evidence type="ECO:0000259" key="4">
    <source>
        <dbReference type="PROSITE" id="PS51352"/>
    </source>
</evidence>
<dbReference type="PROSITE" id="PS50222">
    <property type="entry name" value="EF_HAND_2"/>
    <property type="match status" value="1"/>
</dbReference>
<feature type="domain" description="Thioredoxin" evidence="4">
    <location>
        <begin position="34"/>
        <end position="188"/>
    </location>
</feature>
<dbReference type="Gene3D" id="1.10.238.10">
    <property type="entry name" value="EF-hand"/>
    <property type="match status" value="1"/>
</dbReference>
<organism evidence="5 6">
    <name type="scientific">Oceaniferula flava</name>
    <dbReference type="NCBI Taxonomy" id="2800421"/>
    <lineage>
        <taxon>Bacteria</taxon>
        <taxon>Pseudomonadati</taxon>
        <taxon>Verrucomicrobiota</taxon>
        <taxon>Verrucomicrobiia</taxon>
        <taxon>Verrucomicrobiales</taxon>
        <taxon>Verrucomicrobiaceae</taxon>
        <taxon>Oceaniferula</taxon>
    </lineage>
</organism>
<dbReference type="Pfam" id="PF13499">
    <property type="entry name" value="EF-hand_7"/>
    <property type="match status" value="1"/>
</dbReference>
<feature type="compositionally biased region" description="Basic and acidic residues" evidence="1">
    <location>
        <begin position="418"/>
        <end position="445"/>
    </location>
</feature>
<feature type="compositionally biased region" description="Basic and acidic residues" evidence="1">
    <location>
        <begin position="378"/>
        <end position="389"/>
    </location>
</feature>
<name>A0AAE2SE47_9BACT</name>
<dbReference type="InterPro" id="IPR013766">
    <property type="entry name" value="Thioredoxin_domain"/>
</dbReference>
<dbReference type="AlphaFoldDB" id="A0AAE2SE47"/>